<keyword evidence="1" id="KW-1133">Transmembrane helix</keyword>
<accession>A0ABS4H820</accession>
<gene>
    <name evidence="2" type="ORF">J2Z20_003610</name>
</gene>
<evidence type="ECO:0000313" key="3">
    <source>
        <dbReference type="Proteomes" id="UP001519273"/>
    </source>
</evidence>
<keyword evidence="1" id="KW-0472">Membrane</keyword>
<feature type="transmembrane region" description="Helical" evidence="1">
    <location>
        <begin position="71"/>
        <end position="90"/>
    </location>
</feature>
<keyword evidence="3" id="KW-1185">Reference proteome</keyword>
<evidence type="ECO:0000256" key="1">
    <source>
        <dbReference type="SAM" id="Phobius"/>
    </source>
</evidence>
<name>A0ABS4H820_9BACL</name>
<keyword evidence="1" id="KW-0812">Transmembrane</keyword>
<evidence type="ECO:0000313" key="2">
    <source>
        <dbReference type="EMBL" id="MBP1938668.1"/>
    </source>
</evidence>
<dbReference type="EMBL" id="JAGGKP010000021">
    <property type="protein sequence ID" value="MBP1938668.1"/>
    <property type="molecule type" value="Genomic_DNA"/>
</dbReference>
<feature type="transmembrane region" description="Helical" evidence="1">
    <location>
        <begin position="12"/>
        <end position="30"/>
    </location>
</feature>
<comment type="caution">
    <text evidence="2">The sequence shown here is derived from an EMBL/GenBank/DDBJ whole genome shotgun (WGS) entry which is preliminary data.</text>
</comment>
<feature type="transmembrane region" description="Helical" evidence="1">
    <location>
        <begin position="102"/>
        <end position="123"/>
    </location>
</feature>
<dbReference type="RefSeq" id="WP_209853382.1">
    <property type="nucleotide sequence ID" value="NZ_CBCRVE010000026.1"/>
</dbReference>
<organism evidence="2 3">
    <name type="scientific">Paenibacillus sediminis</name>
    <dbReference type="NCBI Taxonomy" id="664909"/>
    <lineage>
        <taxon>Bacteria</taxon>
        <taxon>Bacillati</taxon>
        <taxon>Bacillota</taxon>
        <taxon>Bacilli</taxon>
        <taxon>Bacillales</taxon>
        <taxon>Paenibacillaceae</taxon>
        <taxon>Paenibacillus</taxon>
    </lineage>
</organism>
<dbReference type="Proteomes" id="UP001519273">
    <property type="component" value="Unassembled WGS sequence"/>
</dbReference>
<proteinExistence type="predicted"/>
<reference evidence="2 3" key="1">
    <citation type="submission" date="2021-03" db="EMBL/GenBank/DDBJ databases">
        <title>Genomic Encyclopedia of Type Strains, Phase IV (KMG-IV): sequencing the most valuable type-strain genomes for metagenomic binning, comparative biology and taxonomic classification.</title>
        <authorList>
            <person name="Goeker M."/>
        </authorList>
    </citation>
    <scope>NUCLEOTIDE SEQUENCE [LARGE SCALE GENOMIC DNA]</scope>
    <source>
        <strain evidence="2 3">DSM 23491</strain>
    </source>
</reference>
<sequence length="135" mass="16005">MINFLANRVHVFINKLLLFAVFLNIYDYVYSLVTHKTFEVDVVRIICFAIGFTIASQEDDNKLYTNYKFKIFDVWILGFIGISLVVFLLIDYFNDQKIEIINLIKGLVLTVFGFIFYLVLIYIHKSILNKFRERL</sequence>
<protein>
    <submittedName>
        <fullName evidence="2">Uncharacterized protein</fullName>
    </submittedName>
</protein>